<evidence type="ECO:0000313" key="1">
    <source>
        <dbReference type="EMBL" id="QAU51398.1"/>
    </source>
</evidence>
<sequence>MSLNRKTRQTIVDTAGATNGGARRFLLELQDYLQRHPREDVRLIGGERLSSTWLVQREWQARGAKKIALNNASFCGPIGERTVLLRNALHFASEEEFTQLGYTPSEHMRKQIPVIRALAHRADRIVVPCHAMAERVAEHAPKLEDRIQVRMHPVSPRGWAEMQPEDDLILVPIVPQSYKRLDLHIPALLEAVEHSATKVAVTAFPGDIPEADGHPNYQPIGLMPAEDLAQWWGRAKAIFFPPTLESFGYALAEARCGGRAVIAPDSQQNREIAGGALSAYGAGTTLAQATAHALLANIPAEPEPFDPDAYFDWLLG</sequence>
<dbReference type="Gene3D" id="3.40.50.2000">
    <property type="entry name" value="Glycogen Phosphorylase B"/>
    <property type="match status" value="1"/>
</dbReference>
<accession>A0A410W5T5</accession>
<evidence type="ECO:0000313" key="2">
    <source>
        <dbReference type="Proteomes" id="UP000288929"/>
    </source>
</evidence>
<dbReference type="SUPFAM" id="SSF53756">
    <property type="entry name" value="UDP-Glycosyltransferase/glycogen phosphorylase"/>
    <property type="match status" value="1"/>
</dbReference>
<proteinExistence type="predicted"/>
<dbReference type="RefSeq" id="WP_128888995.1">
    <property type="nucleotide sequence ID" value="NZ_BMCX01000005.1"/>
</dbReference>
<dbReference type="KEGG" id="cpeg:CPELA_00470"/>
<reference evidence="1 2" key="1">
    <citation type="submission" date="2019-01" db="EMBL/GenBank/DDBJ databases">
        <authorList>
            <person name="Ruckert C."/>
            <person name="Busche T."/>
            <person name="Kalinowski J."/>
        </authorList>
    </citation>
    <scope>NUCLEOTIDE SEQUENCE [LARGE SCALE GENOMIC DNA]</scope>
    <source>
        <strain evidence="1 2">136/3</strain>
    </source>
</reference>
<name>A0A410W5T5_9CORY</name>
<dbReference type="Proteomes" id="UP000288929">
    <property type="component" value="Chromosome"/>
</dbReference>
<dbReference type="AlphaFoldDB" id="A0A410W5T5"/>
<organism evidence="1 2">
    <name type="scientific">Corynebacterium pelargi</name>
    <dbReference type="NCBI Taxonomy" id="1471400"/>
    <lineage>
        <taxon>Bacteria</taxon>
        <taxon>Bacillati</taxon>
        <taxon>Actinomycetota</taxon>
        <taxon>Actinomycetes</taxon>
        <taxon>Mycobacteriales</taxon>
        <taxon>Corynebacteriaceae</taxon>
        <taxon>Corynebacterium</taxon>
    </lineage>
</organism>
<dbReference type="OrthoDB" id="9775208at2"/>
<dbReference type="EMBL" id="CP035299">
    <property type="protein sequence ID" value="QAU51398.1"/>
    <property type="molecule type" value="Genomic_DNA"/>
</dbReference>
<protein>
    <submittedName>
        <fullName evidence="1">Uncharacterized protein</fullName>
    </submittedName>
</protein>
<gene>
    <name evidence="1" type="ORF">CPELA_00470</name>
</gene>
<keyword evidence="2" id="KW-1185">Reference proteome</keyword>